<feature type="compositionally biased region" description="Polar residues" evidence="1">
    <location>
        <begin position="10"/>
        <end position="21"/>
    </location>
</feature>
<dbReference type="Gene3D" id="3.30.160.170">
    <property type="entry name" value="FlaG-like"/>
    <property type="match status" value="1"/>
</dbReference>
<dbReference type="InterPro" id="IPR035924">
    <property type="entry name" value="FlaG-like_sf"/>
</dbReference>
<gene>
    <name evidence="2" type="ORF">E4665_12310</name>
</gene>
<reference evidence="2 3" key="1">
    <citation type="journal article" date="2015" name="Int. J. Syst. Evol. Microbiol.">
        <title>Sporolactobacillus shoreae sp. nov. and Sporolactobacillus spathodeae sp. nov., two spore-forming lactic acid bacteria isolated from tree barks in Thailand.</title>
        <authorList>
            <person name="Thamacharoensuk T."/>
            <person name="Kitahara M."/>
            <person name="Ohkuma M."/>
            <person name="Thongchul N."/>
            <person name="Tanasupawat S."/>
        </authorList>
    </citation>
    <scope>NUCLEOTIDE SEQUENCE [LARGE SCALE GENOMIC DNA]</scope>
    <source>
        <strain evidence="2 3">BK92</strain>
    </source>
</reference>
<dbReference type="OrthoDB" id="9799867at2"/>
<dbReference type="Proteomes" id="UP000298347">
    <property type="component" value="Unassembled WGS sequence"/>
</dbReference>
<keyword evidence="2" id="KW-0969">Cilium</keyword>
<dbReference type="AlphaFoldDB" id="A0A4Z0GKG7"/>
<name>A0A4Z0GKG7_9BACL</name>
<keyword evidence="3" id="KW-1185">Reference proteome</keyword>
<evidence type="ECO:0000256" key="1">
    <source>
        <dbReference type="SAM" id="MobiDB-lite"/>
    </source>
</evidence>
<keyword evidence="2" id="KW-0282">Flagellum</keyword>
<evidence type="ECO:0000313" key="2">
    <source>
        <dbReference type="EMBL" id="TGA97402.1"/>
    </source>
</evidence>
<evidence type="ECO:0000313" key="3">
    <source>
        <dbReference type="Proteomes" id="UP000298347"/>
    </source>
</evidence>
<comment type="caution">
    <text evidence="2">The sequence shown here is derived from an EMBL/GenBank/DDBJ whole genome shotgun (WGS) entry which is preliminary data.</text>
</comment>
<dbReference type="InterPro" id="IPR005186">
    <property type="entry name" value="FlaG"/>
</dbReference>
<organism evidence="2 3">
    <name type="scientific">Sporolactobacillus shoreae</name>
    <dbReference type="NCBI Taxonomy" id="1465501"/>
    <lineage>
        <taxon>Bacteria</taxon>
        <taxon>Bacillati</taxon>
        <taxon>Bacillota</taxon>
        <taxon>Bacilli</taxon>
        <taxon>Bacillales</taxon>
        <taxon>Sporolactobacillaceae</taxon>
        <taxon>Sporolactobacillus</taxon>
    </lineage>
</organism>
<dbReference type="EMBL" id="SRJD01000014">
    <property type="protein sequence ID" value="TGA97402.1"/>
    <property type="molecule type" value="Genomic_DNA"/>
</dbReference>
<proteinExistence type="predicted"/>
<dbReference type="Pfam" id="PF03646">
    <property type="entry name" value="FlaG"/>
    <property type="match status" value="1"/>
</dbReference>
<protein>
    <submittedName>
        <fullName evidence="2">Flagellar biosynthesis protein FlaG</fullName>
    </submittedName>
</protein>
<dbReference type="RefSeq" id="WP_135349090.1">
    <property type="nucleotide sequence ID" value="NZ_SRJD01000014.1"/>
</dbReference>
<keyword evidence="2" id="KW-0966">Cell projection</keyword>
<dbReference type="PANTHER" id="PTHR37166:SF1">
    <property type="entry name" value="PROTEIN FLAG"/>
    <property type="match status" value="1"/>
</dbReference>
<sequence length="115" mass="13433">MNVSVIRPENTVQVPETYSFQNKDDSPKSVADGETQQENEKTRGRMKQMAEEANKVLQPVQTELHYVFYDKLDRYYVQVVNTRTREVVREIPPKKELDFYAAIAQQMGLITNHKI</sequence>
<accession>A0A4Z0GKG7</accession>
<feature type="region of interest" description="Disordered" evidence="1">
    <location>
        <begin position="1"/>
        <end position="45"/>
    </location>
</feature>
<dbReference type="SUPFAM" id="SSF160214">
    <property type="entry name" value="FlaG-like"/>
    <property type="match status" value="1"/>
</dbReference>
<dbReference type="PANTHER" id="PTHR37166">
    <property type="entry name" value="PROTEIN FLAG"/>
    <property type="match status" value="1"/>
</dbReference>